<dbReference type="Pfam" id="PF05099">
    <property type="entry name" value="TerB"/>
    <property type="match status" value="1"/>
</dbReference>
<organism evidence="2 3">
    <name type="scientific">Sulfitobacter guttiformis</name>
    <dbReference type="NCBI Taxonomy" id="74349"/>
    <lineage>
        <taxon>Bacteria</taxon>
        <taxon>Pseudomonadati</taxon>
        <taxon>Pseudomonadota</taxon>
        <taxon>Alphaproteobacteria</taxon>
        <taxon>Rhodobacterales</taxon>
        <taxon>Roseobacteraceae</taxon>
        <taxon>Sulfitobacter</taxon>
    </lineage>
</organism>
<evidence type="ECO:0000313" key="3">
    <source>
        <dbReference type="Proteomes" id="UP000284407"/>
    </source>
</evidence>
<sequence length="155" mass="17143">MLSNWVNKKTMLERLFPRRAPSPKPLPQPNPQLALGALLVRVALANRQYLATEVAQIDRILSATFNLKPLDAAKLRAVCEALERHAPGTTEFAQILRDEVDYADRKALGDAMWAVAMADGRRDDREETQLLAIETALGLTDADIAQAREKALGNL</sequence>
<dbReference type="Proteomes" id="UP000284407">
    <property type="component" value="Unassembled WGS sequence"/>
</dbReference>
<proteinExistence type="predicted"/>
<name>A0A420DJU5_9RHOB</name>
<accession>A0A420DJU5</accession>
<gene>
    <name evidence="2" type="ORF">C8N30_3597</name>
</gene>
<evidence type="ECO:0000259" key="1">
    <source>
        <dbReference type="Pfam" id="PF05099"/>
    </source>
</evidence>
<dbReference type="SUPFAM" id="SSF158682">
    <property type="entry name" value="TerB-like"/>
    <property type="match status" value="1"/>
</dbReference>
<dbReference type="EMBL" id="RAQK01000002">
    <property type="protein sequence ID" value="RKE94469.1"/>
    <property type="molecule type" value="Genomic_DNA"/>
</dbReference>
<dbReference type="InterPro" id="IPR007791">
    <property type="entry name" value="DjlA_N"/>
</dbReference>
<protein>
    <submittedName>
        <fullName evidence="2">Putative tellurite resistance protein B-like protein</fullName>
    </submittedName>
</protein>
<feature type="domain" description="Co-chaperone DjlA N-terminal" evidence="1">
    <location>
        <begin position="32"/>
        <end position="148"/>
    </location>
</feature>
<dbReference type="STRING" id="1443111.Z949_870"/>
<evidence type="ECO:0000313" key="2">
    <source>
        <dbReference type="EMBL" id="RKE94469.1"/>
    </source>
</evidence>
<comment type="caution">
    <text evidence="2">The sequence shown here is derived from an EMBL/GenBank/DDBJ whole genome shotgun (WGS) entry which is preliminary data.</text>
</comment>
<keyword evidence="3" id="KW-1185">Reference proteome</keyword>
<dbReference type="CDD" id="cd07313">
    <property type="entry name" value="terB_like_2"/>
    <property type="match status" value="1"/>
</dbReference>
<dbReference type="Gene3D" id="1.10.3680.10">
    <property type="entry name" value="TerB-like"/>
    <property type="match status" value="1"/>
</dbReference>
<dbReference type="AlphaFoldDB" id="A0A420DJU5"/>
<dbReference type="InterPro" id="IPR029024">
    <property type="entry name" value="TerB-like"/>
</dbReference>
<reference evidence="2 3" key="1">
    <citation type="submission" date="2018-09" db="EMBL/GenBank/DDBJ databases">
        <title>Genomic Encyclopedia of Archaeal and Bacterial Type Strains, Phase II (KMG-II): from individual species to whole genera.</title>
        <authorList>
            <person name="Goeker M."/>
        </authorList>
    </citation>
    <scope>NUCLEOTIDE SEQUENCE [LARGE SCALE GENOMIC DNA]</scope>
    <source>
        <strain evidence="2 3">DSM 11458</strain>
    </source>
</reference>